<feature type="region of interest" description="Disordered" evidence="1">
    <location>
        <begin position="1"/>
        <end position="29"/>
    </location>
</feature>
<reference evidence="2" key="1">
    <citation type="submission" date="2022-07" db="EMBL/GenBank/DDBJ databases">
        <title>Phylogenomic reconstructions and comparative analyses of Kickxellomycotina fungi.</title>
        <authorList>
            <person name="Reynolds N.K."/>
            <person name="Stajich J.E."/>
            <person name="Barry K."/>
            <person name="Grigoriev I.V."/>
            <person name="Crous P."/>
            <person name="Smith M.E."/>
        </authorList>
    </citation>
    <scope>NUCLEOTIDE SEQUENCE</scope>
    <source>
        <strain evidence="2">NBRC 105413</strain>
    </source>
</reference>
<evidence type="ECO:0000313" key="2">
    <source>
        <dbReference type="EMBL" id="KAJ1646967.1"/>
    </source>
</evidence>
<feature type="compositionally biased region" description="Basic residues" evidence="1">
    <location>
        <begin position="162"/>
        <end position="189"/>
    </location>
</feature>
<dbReference type="PANTHER" id="PTHR14778:SF2">
    <property type="entry name" value="KINETOCHORE-ASSOCIATED PROTEIN DSN1 HOMOLOG"/>
    <property type="match status" value="1"/>
</dbReference>
<feature type="region of interest" description="Disordered" evidence="1">
    <location>
        <begin position="451"/>
        <end position="475"/>
    </location>
</feature>
<dbReference type="AlphaFoldDB" id="A0A9W7XL14"/>
<accession>A0A9W7XL14</accession>
<dbReference type="GO" id="GO:0007059">
    <property type="term" value="P:chromosome segregation"/>
    <property type="evidence" value="ECO:0007669"/>
    <property type="project" value="InterPro"/>
</dbReference>
<dbReference type="InterPro" id="IPR013218">
    <property type="entry name" value="Dsn1/Mis13"/>
</dbReference>
<sequence length="490" mass="53966">MLSTQDSQLLSTTNPLLQKTTTKGGNDHGFVFKRGRVPSSSKAVQALASNLSVPSNTYAFNDENSSEKATNGSNIHGTPVNGQRSKKMKRSPSESRLDFPEPKRRLTEHVEALGVVVQDISVPLRKPPQPTPLISRTRTRLFAETPRRDENGRLTEDGGNRSARRVAGGRRKSTMGGRRRSTFSMRGKRASSIGGGFKAVPHESVGSSDFYRHISPELPEPIRLRQLLAWSARRTEVPMDSWPEEIPDAVKKLLNDVLREAVDDMHSAFEKGEIATSWYHRPVDSEAEGADNAPLLPHPENEANEKTRDALMARISVLQAENDAWVSELRRASSTHAKALDRLPRPVQALAAGSEPSEPLSRSAESIDWSVLDDSARAYVESSGAVDDELREAELSIERAVQEVQVQLDAFRLDVHRTSEMHSVVEEVAGRASGALGFALAQRRARAKALKAPRPAVPCGSEQQSQQSDGEYMDSTRDLLRTLSTSLFTK</sequence>
<name>A0A9W7XL14_9FUNG</name>
<dbReference type="Pfam" id="PF08202">
    <property type="entry name" value="MIS13"/>
    <property type="match status" value="1"/>
</dbReference>
<feature type="compositionally biased region" description="Polar residues" evidence="1">
    <location>
        <begin position="1"/>
        <end position="24"/>
    </location>
</feature>
<feature type="region of interest" description="Disordered" evidence="1">
    <location>
        <begin position="55"/>
        <end position="100"/>
    </location>
</feature>
<organism evidence="2 3">
    <name type="scientific">Coemansia asiatica</name>
    <dbReference type="NCBI Taxonomy" id="1052880"/>
    <lineage>
        <taxon>Eukaryota</taxon>
        <taxon>Fungi</taxon>
        <taxon>Fungi incertae sedis</taxon>
        <taxon>Zoopagomycota</taxon>
        <taxon>Kickxellomycotina</taxon>
        <taxon>Kickxellomycetes</taxon>
        <taxon>Kickxellales</taxon>
        <taxon>Kickxellaceae</taxon>
        <taxon>Coemansia</taxon>
    </lineage>
</organism>
<dbReference type="Proteomes" id="UP001145021">
    <property type="component" value="Unassembled WGS sequence"/>
</dbReference>
<feature type="compositionally biased region" description="Basic and acidic residues" evidence="1">
    <location>
        <begin position="146"/>
        <end position="159"/>
    </location>
</feature>
<protein>
    <submittedName>
        <fullName evidence="2">Uncharacterized protein</fullName>
    </submittedName>
</protein>
<keyword evidence="3" id="KW-1185">Reference proteome</keyword>
<feature type="region of interest" description="Disordered" evidence="1">
    <location>
        <begin position="146"/>
        <end position="199"/>
    </location>
</feature>
<evidence type="ECO:0000256" key="1">
    <source>
        <dbReference type="SAM" id="MobiDB-lite"/>
    </source>
</evidence>
<comment type="caution">
    <text evidence="2">The sequence shown here is derived from an EMBL/GenBank/DDBJ whole genome shotgun (WGS) entry which is preliminary data.</text>
</comment>
<dbReference type="GO" id="GO:0051301">
    <property type="term" value="P:cell division"/>
    <property type="evidence" value="ECO:0007669"/>
    <property type="project" value="InterPro"/>
</dbReference>
<proteinExistence type="predicted"/>
<feature type="compositionally biased region" description="Polar residues" evidence="1">
    <location>
        <begin position="55"/>
        <end position="83"/>
    </location>
</feature>
<dbReference type="PANTHER" id="PTHR14778">
    <property type="entry name" value="KINETOCHORE-ASSOCIATED PROTEIN DSN1 HOMOLOG"/>
    <property type="match status" value="1"/>
</dbReference>
<dbReference type="GO" id="GO:0000444">
    <property type="term" value="C:MIS12/MIND type complex"/>
    <property type="evidence" value="ECO:0007669"/>
    <property type="project" value="InterPro"/>
</dbReference>
<evidence type="ECO:0000313" key="3">
    <source>
        <dbReference type="Proteomes" id="UP001145021"/>
    </source>
</evidence>
<gene>
    <name evidence="2" type="ORF">LPJ64_001588</name>
</gene>
<feature type="compositionally biased region" description="Basic and acidic residues" evidence="1">
    <location>
        <begin position="91"/>
        <end position="100"/>
    </location>
</feature>
<dbReference type="EMBL" id="JANBOH010000043">
    <property type="protein sequence ID" value="KAJ1646967.1"/>
    <property type="molecule type" value="Genomic_DNA"/>
</dbReference>